<name>A0A7J9FUU9_9ROSI</name>
<comment type="caution">
    <text evidence="1">The sequence shown here is derived from an EMBL/GenBank/DDBJ whole genome shotgun (WGS) entry which is preliminary data.</text>
</comment>
<evidence type="ECO:0000313" key="2">
    <source>
        <dbReference type="Proteomes" id="UP000593568"/>
    </source>
</evidence>
<gene>
    <name evidence="1" type="ORF">Gotri_027401</name>
</gene>
<proteinExistence type="predicted"/>
<dbReference type="Proteomes" id="UP000593568">
    <property type="component" value="Unassembled WGS sequence"/>
</dbReference>
<reference evidence="1 2" key="1">
    <citation type="journal article" date="2019" name="Genome Biol. Evol.">
        <title>Insights into the evolution of the New World diploid cottons (Gossypium, subgenus Houzingenia) based on genome sequencing.</title>
        <authorList>
            <person name="Grover C.E."/>
            <person name="Arick M.A. 2nd"/>
            <person name="Thrash A."/>
            <person name="Conover J.L."/>
            <person name="Sanders W.S."/>
            <person name="Peterson D.G."/>
            <person name="Frelichowski J.E."/>
            <person name="Scheffler J.A."/>
            <person name="Scheffler B.E."/>
            <person name="Wendel J.F."/>
        </authorList>
    </citation>
    <scope>NUCLEOTIDE SEQUENCE [LARGE SCALE GENOMIC DNA]</scope>
    <source>
        <strain evidence="1">8</strain>
        <tissue evidence="1">Leaf</tissue>
    </source>
</reference>
<organism evidence="1 2">
    <name type="scientific">Gossypium trilobum</name>
    <dbReference type="NCBI Taxonomy" id="34281"/>
    <lineage>
        <taxon>Eukaryota</taxon>
        <taxon>Viridiplantae</taxon>
        <taxon>Streptophyta</taxon>
        <taxon>Embryophyta</taxon>
        <taxon>Tracheophyta</taxon>
        <taxon>Spermatophyta</taxon>
        <taxon>Magnoliopsida</taxon>
        <taxon>eudicotyledons</taxon>
        <taxon>Gunneridae</taxon>
        <taxon>Pentapetalae</taxon>
        <taxon>rosids</taxon>
        <taxon>malvids</taxon>
        <taxon>Malvales</taxon>
        <taxon>Malvaceae</taxon>
        <taxon>Malvoideae</taxon>
        <taxon>Gossypium</taxon>
    </lineage>
</organism>
<evidence type="ECO:0000313" key="1">
    <source>
        <dbReference type="EMBL" id="MBA0789087.1"/>
    </source>
</evidence>
<dbReference type="AlphaFoldDB" id="A0A7J9FUU9"/>
<dbReference type="EMBL" id="JABEZW010228993">
    <property type="protein sequence ID" value="MBA0789087.1"/>
    <property type="molecule type" value="Genomic_DNA"/>
</dbReference>
<protein>
    <submittedName>
        <fullName evidence="1">Uncharacterized protein</fullName>
    </submittedName>
</protein>
<keyword evidence="2" id="KW-1185">Reference proteome</keyword>
<accession>A0A7J9FUU9</accession>
<sequence length="16" mass="1913">MYSNPYMFPFTSLMPS</sequence>